<evidence type="ECO:0000313" key="1">
    <source>
        <dbReference type="EMBL" id="CAD7013249.1"/>
    </source>
</evidence>
<sequence length="127" mass="14759">MQGQLLPKRYPPTGFEASKRRPLPIEMSPHQRKLAWACKQHLQQLTRMFHYYPALLSYLFQKVAVANACRNKMALKIVSFLAGAERLSLHRFLMASISLLGLWYLSQKTENFSNHSYIPLDLQQNLL</sequence>
<reference evidence="1" key="1">
    <citation type="submission" date="2020-11" db="EMBL/GenBank/DDBJ databases">
        <authorList>
            <person name="Whitehead M."/>
        </authorList>
    </citation>
    <scope>NUCLEOTIDE SEQUENCE</scope>
    <source>
        <strain evidence="1">EGII</strain>
    </source>
</reference>
<accession>A0A811VG72</accession>
<proteinExistence type="predicted"/>
<name>A0A811VG72_CERCA</name>
<comment type="caution">
    <text evidence="1">The sequence shown here is derived from an EMBL/GenBank/DDBJ whole genome shotgun (WGS) entry which is preliminary data.</text>
</comment>
<dbReference type="AlphaFoldDB" id="A0A811VG72"/>
<gene>
    <name evidence="1" type="ORF">CCAP1982_LOCUS21320</name>
</gene>
<keyword evidence="2" id="KW-1185">Reference proteome</keyword>
<dbReference type="EMBL" id="CAJHJT010000056">
    <property type="protein sequence ID" value="CAD7013249.1"/>
    <property type="molecule type" value="Genomic_DNA"/>
</dbReference>
<organism evidence="1 2">
    <name type="scientific">Ceratitis capitata</name>
    <name type="common">Mediterranean fruit fly</name>
    <name type="synonym">Tephritis capitata</name>
    <dbReference type="NCBI Taxonomy" id="7213"/>
    <lineage>
        <taxon>Eukaryota</taxon>
        <taxon>Metazoa</taxon>
        <taxon>Ecdysozoa</taxon>
        <taxon>Arthropoda</taxon>
        <taxon>Hexapoda</taxon>
        <taxon>Insecta</taxon>
        <taxon>Pterygota</taxon>
        <taxon>Neoptera</taxon>
        <taxon>Endopterygota</taxon>
        <taxon>Diptera</taxon>
        <taxon>Brachycera</taxon>
        <taxon>Muscomorpha</taxon>
        <taxon>Tephritoidea</taxon>
        <taxon>Tephritidae</taxon>
        <taxon>Ceratitis</taxon>
        <taxon>Ceratitis</taxon>
    </lineage>
</organism>
<dbReference type="Proteomes" id="UP000606786">
    <property type="component" value="Unassembled WGS sequence"/>
</dbReference>
<evidence type="ECO:0000313" key="2">
    <source>
        <dbReference type="Proteomes" id="UP000606786"/>
    </source>
</evidence>
<protein>
    <submittedName>
        <fullName evidence="1">(Mediterranean fruit fly) hypothetical protein</fullName>
    </submittedName>
</protein>